<sequence length="242" mass="26982">MFSGLLKGAATAGVMALLIAGAATPARAAAATYDQFSRVFERSAGQFWADGRAGGQWAWNPRSATESAISWGDPANWPPDGAEEFVRSGDWLLLDGWSDNGTYYTQRVTRELIGDARCENLKALPSDGGRQHYAQWTVPGEAYCLKAWGTITEKSSGRVIDFGHTQIWSPPAACANQYLGAQTCVKQWESWWDNRGRPGQPISRVLDRDQYLAKGIGMAFIVQQFYPKPWRAELRYHWTWTP</sequence>
<organism evidence="2 3">
    <name type="scientific">Phytohabitans aurantiacus</name>
    <dbReference type="NCBI Taxonomy" id="3016789"/>
    <lineage>
        <taxon>Bacteria</taxon>
        <taxon>Bacillati</taxon>
        <taxon>Actinomycetota</taxon>
        <taxon>Actinomycetes</taxon>
        <taxon>Micromonosporales</taxon>
        <taxon>Micromonosporaceae</taxon>
    </lineage>
</organism>
<feature type="signal peptide" evidence="1">
    <location>
        <begin position="1"/>
        <end position="28"/>
    </location>
</feature>
<proteinExistence type="predicted"/>
<keyword evidence="1" id="KW-0732">Signal</keyword>
<accession>A0ABQ5QPK7</accession>
<feature type="chain" id="PRO_5046345844" evidence="1">
    <location>
        <begin position="29"/>
        <end position="242"/>
    </location>
</feature>
<protein>
    <submittedName>
        <fullName evidence="2">Uncharacterized protein</fullName>
    </submittedName>
</protein>
<evidence type="ECO:0000313" key="3">
    <source>
        <dbReference type="Proteomes" id="UP001144280"/>
    </source>
</evidence>
<evidence type="ECO:0000313" key="2">
    <source>
        <dbReference type="EMBL" id="GLH96324.1"/>
    </source>
</evidence>
<reference evidence="2" key="1">
    <citation type="submission" date="2022-12" db="EMBL/GenBank/DDBJ databases">
        <title>New Phytohabitans aurantiacus sp. RD004123 nov., an actinomycete isolated from soil.</title>
        <authorList>
            <person name="Triningsih D.W."/>
            <person name="Harunari E."/>
            <person name="Igarashi Y."/>
        </authorList>
    </citation>
    <scope>NUCLEOTIDE SEQUENCE</scope>
    <source>
        <strain evidence="2">RD004123</strain>
    </source>
</reference>
<dbReference type="Proteomes" id="UP001144280">
    <property type="component" value="Unassembled WGS sequence"/>
</dbReference>
<dbReference type="EMBL" id="BSDI01000007">
    <property type="protein sequence ID" value="GLH96324.1"/>
    <property type="molecule type" value="Genomic_DNA"/>
</dbReference>
<comment type="caution">
    <text evidence="2">The sequence shown here is derived from an EMBL/GenBank/DDBJ whole genome shotgun (WGS) entry which is preliminary data.</text>
</comment>
<name>A0ABQ5QPK7_9ACTN</name>
<gene>
    <name evidence="2" type="ORF">Pa4123_15980</name>
</gene>
<evidence type="ECO:0000256" key="1">
    <source>
        <dbReference type="SAM" id="SignalP"/>
    </source>
</evidence>
<keyword evidence="3" id="KW-1185">Reference proteome</keyword>
<dbReference type="RefSeq" id="WP_281893518.1">
    <property type="nucleotide sequence ID" value="NZ_BSDI01000007.1"/>
</dbReference>